<feature type="compositionally biased region" description="Basic and acidic residues" evidence="11">
    <location>
        <begin position="37"/>
        <end position="50"/>
    </location>
</feature>
<evidence type="ECO:0000256" key="8">
    <source>
        <dbReference type="ARBA" id="ARBA00023242"/>
    </source>
</evidence>
<feature type="compositionally biased region" description="Polar residues" evidence="11">
    <location>
        <begin position="20"/>
        <end position="35"/>
    </location>
</feature>
<feature type="region of interest" description="Disordered" evidence="11">
    <location>
        <begin position="20"/>
        <end position="50"/>
    </location>
</feature>
<proteinExistence type="inferred from homology"/>
<keyword evidence="8" id="KW-0539">Nucleus</keyword>
<feature type="region of interest" description="Disordered" evidence="11">
    <location>
        <begin position="73"/>
        <end position="93"/>
    </location>
</feature>
<dbReference type="AlphaFoldDB" id="A0A1L8DCM7"/>
<evidence type="ECO:0000256" key="1">
    <source>
        <dbReference type="ARBA" id="ARBA00004123"/>
    </source>
</evidence>
<evidence type="ECO:0000256" key="2">
    <source>
        <dbReference type="ARBA" id="ARBA00004496"/>
    </source>
</evidence>
<reference evidence="12" key="1">
    <citation type="submission" date="2016-12" db="EMBL/GenBank/DDBJ databases">
        <title>An insight into the sialome and mialome of the sand fly, Nyssomyia neivai.</title>
        <authorList>
            <person name="Sebastian V."/>
            <person name="Goulart T.M."/>
            <person name="Oliveira W."/>
            <person name="Calvo E."/>
            <person name="Oliveira L.F."/>
            <person name="Pinto M.C."/>
            <person name="Rosselino A.M."/>
            <person name="Ribeiro J.M."/>
        </authorList>
    </citation>
    <scope>NUCLEOTIDE SEQUENCE</scope>
</reference>
<protein>
    <recommendedName>
        <fullName evidence="9">U5 small nuclear ribonucleoprotein TSSC4</fullName>
    </recommendedName>
</protein>
<dbReference type="PANTHER" id="PTHR13445">
    <property type="entry name" value="TUMOR SUPPRESSING SUBTRANSFERABLE CANDIDATE 4 TSSC4"/>
    <property type="match status" value="1"/>
</dbReference>
<feature type="region of interest" description="Disordered" evidence="11">
    <location>
        <begin position="177"/>
        <end position="213"/>
    </location>
</feature>
<dbReference type="GO" id="GO:0005681">
    <property type="term" value="C:spliceosomal complex"/>
    <property type="evidence" value="ECO:0007669"/>
    <property type="project" value="UniProtKB-KW"/>
</dbReference>
<evidence type="ECO:0000256" key="9">
    <source>
        <dbReference type="ARBA" id="ARBA00035304"/>
    </source>
</evidence>
<dbReference type="GO" id="GO:0005737">
    <property type="term" value="C:cytoplasm"/>
    <property type="evidence" value="ECO:0007669"/>
    <property type="project" value="UniProtKB-SubCell"/>
</dbReference>
<keyword evidence="5" id="KW-0507">mRNA processing</keyword>
<keyword evidence="6" id="KW-0747">Spliceosome</keyword>
<dbReference type="GO" id="GO:0006397">
    <property type="term" value="P:mRNA processing"/>
    <property type="evidence" value="ECO:0007669"/>
    <property type="project" value="UniProtKB-KW"/>
</dbReference>
<comment type="function">
    <text evidence="10">Protein associated with the U5 snRNP, during its maturation and its post-splicing recycling and which is required for spliceosomal tri-snRNP complex assembly in the nucleus. Has a molecular sequestering activity and transiently hinders SNRNP200 binding sites for constitutive splicing factors that intervene later during the assembly of the spliceosome and splicing. Together with its molecular sequestering activity, may also function as a molecular adapter and placeholder, coordinating the assembly of the U5 snRNP and its association with the U4/U6 di-snRNP.</text>
</comment>
<evidence type="ECO:0000256" key="5">
    <source>
        <dbReference type="ARBA" id="ARBA00022664"/>
    </source>
</evidence>
<comment type="subcellular location">
    <subcellularLocation>
        <location evidence="2">Cytoplasm</location>
    </subcellularLocation>
    <subcellularLocation>
        <location evidence="1">Nucleus</location>
    </subcellularLocation>
</comment>
<evidence type="ECO:0000256" key="7">
    <source>
        <dbReference type="ARBA" id="ARBA00023187"/>
    </source>
</evidence>
<dbReference type="PANTHER" id="PTHR13445:SF3">
    <property type="entry name" value="U5 SMALL NUCLEAR RIBONUCLEOPROTEIN TSSC4"/>
    <property type="match status" value="1"/>
</dbReference>
<evidence type="ECO:0000256" key="10">
    <source>
        <dbReference type="ARBA" id="ARBA00045970"/>
    </source>
</evidence>
<dbReference type="GO" id="GO:0008380">
    <property type="term" value="P:RNA splicing"/>
    <property type="evidence" value="ECO:0007669"/>
    <property type="project" value="UniProtKB-KW"/>
</dbReference>
<comment type="similarity">
    <text evidence="3">Belongs to the TSSC4 family.</text>
</comment>
<feature type="compositionally biased region" description="Basic and acidic residues" evidence="11">
    <location>
        <begin position="193"/>
        <end position="206"/>
    </location>
</feature>
<dbReference type="InterPro" id="IPR029338">
    <property type="entry name" value="TSSC4"/>
</dbReference>
<evidence type="ECO:0000256" key="11">
    <source>
        <dbReference type="SAM" id="MobiDB-lite"/>
    </source>
</evidence>
<sequence>MQNSQGSQFEDRKKRLFDSLSTAERSIKGTSLEQGDTNERNKHFLDRPKVDKKTETKQVLKFRGRESIFKRPEAPISQCLKPRRRPDYQLNPGKWTKYSLDDVDTSEHTNTAAAFAFLAECEQRRNDKKSEDEMDVDTSAEKVVFKKSTKLRKIVEEKHDEQNPQFRASKVVMPEYVIGQTSRKERKNKNPKKSIERGKELKLDHLFDEEEDG</sequence>
<keyword evidence="4" id="KW-0963">Cytoplasm</keyword>
<name>A0A1L8DCM7_9DIPT</name>
<keyword evidence="7" id="KW-0508">mRNA splicing</keyword>
<evidence type="ECO:0000313" key="12">
    <source>
        <dbReference type="EMBL" id="JAV04202.1"/>
    </source>
</evidence>
<dbReference type="Pfam" id="PF15264">
    <property type="entry name" value="TSSC4"/>
    <property type="match status" value="1"/>
</dbReference>
<evidence type="ECO:0000256" key="6">
    <source>
        <dbReference type="ARBA" id="ARBA00022728"/>
    </source>
</evidence>
<evidence type="ECO:0000256" key="3">
    <source>
        <dbReference type="ARBA" id="ARBA00010362"/>
    </source>
</evidence>
<organism evidence="12">
    <name type="scientific">Nyssomyia neivai</name>
    <dbReference type="NCBI Taxonomy" id="330878"/>
    <lineage>
        <taxon>Eukaryota</taxon>
        <taxon>Metazoa</taxon>
        <taxon>Ecdysozoa</taxon>
        <taxon>Arthropoda</taxon>
        <taxon>Hexapoda</taxon>
        <taxon>Insecta</taxon>
        <taxon>Pterygota</taxon>
        <taxon>Neoptera</taxon>
        <taxon>Endopterygota</taxon>
        <taxon>Diptera</taxon>
        <taxon>Nematocera</taxon>
        <taxon>Psychodoidea</taxon>
        <taxon>Psychodidae</taxon>
        <taxon>Nyssomyia</taxon>
    </lineage>
</organism>
<accession>A0A1L8DCM7</accession>
<evidence type="ECO:0000256" key="4">
    <source>
        <dbReference type="ARBA" id="ARBA00022490"/>
    </source>
</evidence>
<dbReference type="EMBL" id="GFDF01009882">
    <property type="protein sequence ID" value="JAV04202.1"/>
    <property type="molecule type" value="Transcribed_RNA"/>
</dbReference>